<dbReference type="Gene3D" id="3.30.420.300">
    <property type="entry name" value="2-keto-3-deoxy-galactonokinase, substrate binding domain"/>
    <property type="match status" value="1"/>
</dbReference>
<proteinExistence type="predicted"/>
<accession>A0A2T2YCD8</accession>
<dbReference type="RefSeq" id="WP_106927544.1">
    <property type="nucleotide sequence ID" value="NZ_PYFT01000001.1"/>
</dbReference>
<dbReference type="Gene3D" id="3.30.420.310">
    <property type="entry name" value="2-keto-3-deoxy-galactonokinase, C-terminal domain"/>
    <property type="match status" value="1"/>
</dbReference>
<comment type="caution">
    <text evidence="1">The sequence shown here is derived from an EMBL/GenBank/DDBJ whole genome shotgun (WGS) entry which is preliminary data.</text>
</comment>
<dbReference type="InterPro" id="IPR007729">
    <property type="entry name" value="DGOK"/>
</dbReference>
<dbReference type="Pfam" id="PF05035">
    <property type="entry name" value="DGOK"/>
    <property type="match status" value="1"/>
</dbReference>
<dbReference type="AlphaFoldDB" id="A0A2T2YCD8"/>
<organism evidence="1 2">
    <name type="scientific">Adhaeribacter arboris</name>
    <dbReference type="NCBI Taxonomy" id="2072846"/>
    <lineage>
        <taxon>Bacteria</taxon>
        <taxon>Pseudomonadati</taxon>
        <taxon>Bacteroidota</taxon>
        <taxon>Cytophagia</taxon>
        <taxon>Cytophagales</taxon>
        <taxon>Hymenobacteraceae</taxon>
        <taxon>Adhaeribacter</taxon>
    </lineage>
</organism>
<dbReference type="InterPro" id="IPR042258">
    <property type="entry name" value="DGOK_N"/>
</dbReference>
<dbReference type="Proteomes" id="UP000240357">
    <property type="component" value="Unassembled WGS sequence"/>
</dbReference>
<dbReference type="GO" id="GO:0008671">
    <property type="term" value="F:2-dehydro-3-deoxygalactonokinase activity"/>
    <property type="evidence" value="ECO:0007669"/>
    <property type="project" value="InterPro"/>
</dbReference>
<gene>
    <name evidence="1" type="ORF">AHMF7605_06350</name>
</gene>
<dbReference type="EMBL" id="PYFT01000001">
    <property type="protein sequence ID" value="PSR53177.1"/>
    <property type="molecule type" value="Genomic_DNA"/>
</dbReference>
<reference evidence="1 2" key="1">
    <citation type="submission" date="2018-03" db="EMBL/GenBank/DDBJ databases">
        <title>Adhaeribacter sp. HMF7605 Genome sequencing and assembly.</title>
        <authorList>
            <person name="Kang H."/>
            <person name="Kang J."/>
            <person name="Cha I."/>
            <person name="Kim H."/>
            <person name="Joh K."/>
        </authorList>
    </citation>
    <scope>NUCLEOTIDE SEQUENCE [LARGE SCALE GENOMIC DNA]</scope>
    <source>
        <strain evidence="1 2">HMF7605</strain>
    </source>
</reference>
<dbReference type="CDD" id="cd24012">
    <property type="entry name" value="ASKHA_NBD_KDGal-kinase"/>
    <property type="match status" value="1"/>
</dbReference>
<keyword evidence="2" id="KW-1185">Reference proteome</keyword>
<protein>
    <submittedName>
        <fullName evidence="1">2-keto-3-deoxy-galactonokinase</fullName>
    </submittedName>
</protein>
<dbReference type="GO" id="GO:0034194">
    <property type="term" value="P:D-galactonate catabolic process"/>
    <property type="evidence" value="ECO:0007669"/>
    <property type="project" value="InterPro"/>
</dbReference>
<dbReference type="InterPro" id="IPR042257">
    <property type="entry name" value="DGOK_C"/>
</dbReference>
<name>A0A2T2YCD8_9BACT</name>
<dbReference type="OrthoDB" id="256574at2"/>
<evidence type="ECO:0000313" key="2">
    <source>
        <dbReference type="Proteomes" id="UP000240357"/>
    </source>
</evidence>
<evidence type="ECO:0000313" key="1">
    <source>
        <dbReference type="EMBL" id="PSR53177.1"/>
    </source>
</evidence>
<keyword evidence="1" id="KW-0808">Transferase</keyword>
<sequence length="332" mass="37408">MRNTLLCCDWGTSSLRLSWVNTQELQIIDEVSGQEGIASTYNAWKESTDKNISQKEFFLQKLQQQINVLATKLGVDLNNIPVVLSGMASSSIGLEELAYAEVPFALDGSKATVRSFEKQPEFSHETVLISGVRNQRDVMRGEETQLIGLVHLMNLPDSKQKEIVFVFPGTHSKHIQVQNNAIINFQTYMTGEFFNLIAQHSILKNSIKNPKQEKLTEADWEGFSRGVQESAKATILHTLFSVRTNQLFNHLTKAQNFFYLSGLLIGTELRSLQQKTVPQIVLSSGSNLYPFYQRAIEELQLTDQTLVVSPEIIDKAAMVGQVRIFEQQLTPI</sequence>
<keyword evidence="1" id="KW-0418">Kinase</keyword>